<gene>
    <name evidence="4" type="ORF">X474_26950</name>
</gene>
<evidence type="ECO:0000313" key="4">
    <source>
        <dbReference type="EMBL" id="KIX10996.1"/>
    </source>
</evidence>
<dbReference type="Gene3D" id="1.10.357.10">
    <property type="entry name" value="Tetracycline Repressor, domain 2"/>
    <property type="match status" value="1"/>
</dbReference>
<name>A0A0D2J5N2_9BACT</name>
<evidence type="ECO:0000313" key="5">
    <source>
        <dbReference type="Proteomes" id="UP000032233"/>
    </source>
</evidence>
<dbReference type="Pfam" id="PF16295">
    <property type="entry name" value="TetR_C_10"/>
    <property type="match status" value="1"/>
</dbReference>
<reference evidence="4 5" key="1">
    <citation type="submission" date="2013-11" db="EMBL/GenBank/DDBJ databases">
        <title>Metagenomic analysis of a methanogenic consortium involved in long chain n-alkane degradation.</title>
        <authorList>
            <person name="Davidova I.A."/>
            <person name="Callaghan A.V."/>
            <person name="Wawrik B."/>
            <person name="Pruitt S."/>
            <person name="Marks C."/>
            <person name="Duncan K.E."/>
            <person name="Suflita J.M."/>
        </authorList>
    </citation>
    <scope>NUCLEOTIDE SEQUENCE [LARGE SCALE GENOMIC DNA]</scope>
    <source>
        <strain evidence="4 5">SPR</strain>
    </source>
</reference>
<dbReference type="InterPro" id="IPR001647">
    <property type="entry name" value="HTH_TetR"/>
</dbReference>
<accession>A0A0D2J5N2</accession>
<keyword evidence="1 2" id="KW-0238">DNA-binding</keyword>
<organism evidence="4 5">
    <name type="scientific">Dethiosulfatarculus sandiegensis</name>
    <dbReference type="NCBI Taxonomy" id="1429043"/>
    <lineage>
        <taxon>Bacteria</taxon>
        <taxon>Pseudomonadati</taxon>
        <taxon>Thermodesulfobacteriota</taxon>
        <taxon>Desulfarculia</taxon>
        <taxon>Desulfarculales</taxon>
        <taxon>Desulfarculaceae</taxon>
        <taxon>Dethiosulfatarculus</taxon>
    </lineage>
</organism>
<comment type="caution">
    <text evidence="2">Lacks conserved residue(s) required for the propagation of feature annotation.</text>
</comment>
<dbReference type="AlphaFoldDB" id="A0A0D2J5N2"/>
<dbReference type="InterPro" id="IPR009057">
    <property type="entry name" value="Homeodomain-like_sf"/>
</dbReference>
<evidence type="ECO:0000259" key="3">
    <source>
        <dbReference type="PROSITE" id="PS50977"/>
    </source>
</evidence>
<dbReference type="Pfam" id="PF00440">
    <property type="entry name" value="TetR_N"/>
    <property type="match status" value="1"/>
</dbReference>
<sequence>MIAKKAKVGAGTIYRYFKGKEELINQLYTYWKCELYLKPLQSVDSSQALRSRFRSLWLAMADAAMNNPTAFIFIESHHHGAYLDSASMALIENVQDRLLEIFEEGIKNEIFRDTTPKLIAAVAYGSFSSMIDCFIGGFLEYNQENMSQVEEMCWQAVRR</sequence>
<dbReference type="PANTHER" id="PTHR30055:SF207">
    <property type="entry name" value="HTH-TYPE TRANSCRIPTIONAL REPRESSOR FATR"/>
    <property type="match status" value="1"/>
</dbReference>
<dbReference type="PROSITE" id="PS50977">
    <property type="entry name" value="HTH_TETR_2"/>
    <property type="match status" value="1"/>
</dbReference>
<dbReference type="EMBL" id="AZAC01000078">
    <property type="protein sequence ID" value="KIX10996.1"/>
    <property type="molecule type" value="Genomic_DNA"/>
</dbReference>
<dbReference type="SUPFAM" id="SSF48498">
    <property type="entry name" value="Tetracyclin repressor-like, C-terminal domain"/>
    <property type="match status" value="1"/>
</dbReference>
<dbReference type="GO" id="GO:0003700">
    <property type="term" value="F:DNA-binding transcription factor activity"/>
    <property type="evidence" value="ECO:0007669"/>
    <property type="project" value="TreeGrafter"/>
</dbReference>
<dbReference type="InterPro" id="IPR036271">
    <property type="entry name" value="Tet_transcr_reg_TetR-rel_C_sf"/>
</dbReference>
<dbReference type="InterPro" id="IPR050109">
    <property type="entry name" value="HTH-type_TetR-like_transc_reg"/>
</dbReference>
<evidence type="ECO:0000256" key="1">
    <source>
        <dbReference type="ARBA" id="ARBA00023125"/>
    </source>
</evidence>
<dbReference type="PANTHER" id="PTHR30055">
    <property type="entry name" value="HTH-TYPE TRANSCRIPTIONAL REGULATOR RUTR"/>
    <property type="match status" value="1"/>
</dbReference>
<dbReference type="GO" id="GO:0000976">
    <property type="term" value="F:transcription cis-regulatory region binding"/>
    <property type="evidence" value="ECO:0007669"/>
    <property type="project" value="TreeGrafter"/>
</dbReference>
<dbReference type="InParanoid" id="A0A0D2J5N2"/>
<proteinExistence type="predicted"/>
<evidence type="ECO:0000256" key="2">
    <source>
        <dbReference type="PROSITE-ProRule" id="PRU00335"/>
    </source>
</evidence>
<feature type="domain" description="HTH tetR-type" evidence="3">
    <location>
        <begin position="1"/>
        <end position="35"/>
    </location>
</feature>
<dbReference type="SUPFAM" id="SSF46689">
    <property type="entry name" value="Homeodomain-like"/>
    <property type="match status" value="1"/>
</dbReference>
<comment type="caution">
    <text evidence="4">The sequence shown here is derived from an EMBL/GenBank/DDBJ whole genome shotgun (WGS) entry which is preliminary data.</text>
</comment>
<dbReference type="STRING" id="1429043.X474_26950"/>
<keyword evidence="5" id="KW-1185">Reference proteome</keyword>
<protein>
    <recommendedName>
        <fullName evidence="3">HTH tetR-type domain-containing protein</fullName>
    </recommendedName>
</protein>
<dbReference type="InterPro" id="IPR032551">
    <property type="entry name" value="BscR_C"/>
</dbReference>
<dbReference type="Proteomes" id="UP000032233">
    <property type="component" value="Unassembled WGS sequence"/>
</dbReference>